<feature type="compositionally biased region" description="Low complexity" evidence="1">
    <location>
        <begin position="21"/>
        <end position="60"/>
    </location>
</feature>
<evidence type="ECO:0000313" key="2">
    <source>
        <dbReference type="EMBL" id="OSC96193.1"/>
    </source>
</evidence>
<reference evidence="2 3" key="1">
    <citation type="journal article" date="2015" name="Biotechnol. Biofuels">
        <title>Enhanced degradation of softwood versus hardwood by the white-rot fungus Pycnoporus coccineus.</title>
        <authorList>
            <person name="Couturier M."/>
            <person name="Navarro D."/>
            <person name="Chevret D."/>
            <person name="Henrissat B."/>
            <person name="Piumi F."/>
            <person name="Ruiz-Duenas F.J."/>
            <person name="Martinez A.T."/>
            <person name="Grigoriev I.V."/>
            <person name="Riley R."/>
            <person name="Lipzen A."/>
            <person name="Berrin J.G."/>
            <person name="Master E.R."/>
            <person name="Rosso M.N."/>
        </authorList>
    </citation>
    <scope>NUCLEOTIDE SEQUENCE [LARGE SCALE GENOMIC DNA]</scope>
    <source>
        <strain evidence="2 3">BRFM310</strain>
    </source>
</reference>
<evidence type="ECO:0000313" key="3">
    <source>
        <dbReference type="Proteomes" id="UP000193067"/>
    </source>
</evidence>
<evidence type="ECO:0000256" key="1">
    <source>
        <dbReference type="SAM" id="MobiDB-lite"/>
    </source>
</evidence>
<feature type="compositionally biased region" description="Low complexity" evidence="1">
    <location>
        <begin position="1"/>
        <end position="13"/>
    </location>
</feature>
<organism evidence="2 3">
    <name type="scientific">Trametes coccinea (strain BRFM310)</name>
    <name type="common">Pycnoporus coccineus</name>
    <dbReference type="NCBI Taxonomy" id="1353009"/>
    <lineage>
        <taxon>Eukaryota</taxon>
        <taxon>Fungi</taxon>
        <taxon>Dikarya</taxon>
        <taxon>Basidiomycota</taxon>
        <taxon>Agaricomycotina</taxon>
        <taxon>Agaricomycetes</taxon>
        <taxon>Polyporales</taxon>
        <taxon>Polyporaceae</taxon>
        <taxon>Trametes</taxon>
    </lineage>
</organism>
<dbReference type="AlphaFoldDB" id="A0A1Y2I6B9"/>
<keyword evidence="3" id="KW-1185">Reference proteome</keyword>
<feature type="region of interest" description="Disordered" evidence="1">
    <location>
        <begin position="1"/>
        <end position="65"/>
    </location>
</feature>
<sequence>MVNLPQQLNLLPGQPQPPSQVLPDGQQQLGQQQHQQPLEQQQQPLDQQLPEQQQQQQQQPPLHPATNDMAQVKKLPEIIPRFHASVLSLAIADELHITRTACRAILPVSHHRHLFSISRTHIADIRLPSGSSLCRRCHPQGHYVPYHQLGTAARLTSAPKDHDNLIAALLLSSNQPLDRAGELDIAISEWMAAGDTVAKLTCAYHGDTRANAL</sequence>
<dbReference type="SUPFAM" id="SSF81995">
    <property type="entry name" value="beta-sandwich domain of Sec23/24"/>
    <property type="match status" value="1"/>
</dbReference>
<protein>
    <submittedName>
        <fullName evidence="2">Uncharacterized protein</fullName>
    </submittedName>
</protein>
<dbReference type="Proteomes" id="UP000193067">
    <property type="component" value="Unassembled WGS sequence"/>
</dbReference>
<dbReference type="OrthoDB" id="3248529at2759"/>
<accession>A0A1Y2I6B9</accession>
<gene>
    <name evidence="2" type="ORF">PYCCODRAFT_1472823</name>
</gene>
<dbReference type="EMBL" id="KZ084237">
    <property type="protein sequence ID" value="OSC96193.1"/>
    <property type="molecule type" value="Genomic_DNA"/>
</dbReference>
<name>A0A1Y2I6B9_TRAC3</name>
<proteinExistence type="predicted"/>